<protein>
    <submittedName>
        <fullName evidence="1">Uncharacterized protein</fullName>
    </submittedName>
</protein>
<proteinExistence type="predicted"/>
<comment type="caution">
    <text evidence="1">The sequence shown here is derived from an EMBL/GenBank/DDBJ whole genome shotgun (WGS) entry which is preliminary data.</text>
</comment>
<dbReference type="Proteomes" id="UP000027661">
    <property type="component" value="Unassembled WGS sequence"/>
</dbReference>
<name>A0A069SHX8_PHOVU</name>
<evidence type="ECO:0000313" key="2">
    <source>
        <dbReference type="Proteomes" id="UP000027661"/>
    </source>
</evidence>
<organism evidence="1 2">
    <name type="scientific">Phocaeicola vulgatus str. 3975 RP4</name>
    <dbReference type="NCBI Taxonomy" id="1339352"/>
    <lineage>
        <taxon>Bacteria</taxon>
        <taxon>Pseudomonadati</taxon>
        <taxon>Bacteroidota</taxon>
        <taxon>Bacteroidia</taxon>
        <taxon>Bacteroidales</taxon>
        <taxon>Bacteroidaceae</taxon>
        <taxon>Phocaeicola</taxon>
    </lineage>
</organism>
<sequence length="44" mass="4969">MNPTSRHCSAIGSKSFISPRPDLLPLSPVTEILRKYDYVIPVIR</sequence>
<reference evidence="1 2" key="1">
    <citation type="submission" date="2014-04" db="EMBL/GenBank/DDBJ databases">
        <authorList>
            <person name="Sears C."/>
            <person name="Carroll K."/>
            <person name="Sack B.R."/>
            <person name="Qadri F."/>
            <person name="Myers L.L."/>
            <person name="Chung G.-T."/>
            <person name="Escheverria P."/>
            <person name="Fraser C.M."/>
            <person name="Sadzewicz L."/>
            <person name="Shefchek K.A."/>
            <person name="Tallon L."/>
            <person name="Das S.P."/>
            <person name="Daugherty S."/>
            <person name="Mongodin E.F."/>
        </authorList>
    </citation>
    <scope>NUCLEOTIDE SEQUENCE [LARGE SCALE GENOMIC DNA]</scope>
    <source>
        <strain evidence="1 2">3975 RP4</strain>
    </source>
</reference>
<dbReference type="EMBL" id="JNHM01000028">
    <property type="protein sequence ID" value="KDS53913.1"/>
    <property type="molecule type" value="Genomic_DNA"/>
</dbReference>
<gene>
    <name evidence="1" type="ORF">M099_2338</name>
</gene>
<dbReference type="AlphaFoldDB" id="A0A069SHX8"/>
<accession>A0A069SHX8</accession>
<dbReference type="PATRIC" id="fig|1339352.3.peg.2247"/>
<evidence type="ECO:0000313" key="1">
    <source>
        <dbReference type="EMBL" id="KDS53913.1"/>
    </source>
</evidence>